<proteinExistence type="predicted"/>
<dbReference type="EMBL" id="OU466861">
    <property type="protein sequence ID" value="CAH2064034.1"/>
    <property type="molecule type" value="Genomic_DNA"/>
</dbReference>
<feature type="region of interest" description="Disordered" evidence="3">
    <location>
        <begin position="29"/>
        <end position="92"/>
    </location>
</feature>
<keyword evidence="1 2" id="KW-0344">Guanine-nucleotide releasing factor</keyword>
<evidence type="ECO:0000259" key="4">
    <source>
        <dbReference type="PROSITE" id="PS51334"/>
    </source>
</evidence>
<dbReference type="PANTHER" id="PTHR33101">
    <property type="entry name" value="ROP GUANINE NUCLEOTIDE EXCHANGE FACTOR 1"/>
    <property type="match status" value="1"/>
</dbReference>
<dbReference type="FunFam" id="1.20.58.2010:FF:000003">
    <property type="entry name" value="Rop guanine nucleotide exchange factor 14"/>
    <property type="match status" value="1"/>
</dbReference>
<sequence>MENTCIGFEGSRRYGESKRIVGLIDSVTESTTDSSLSSSSCGNGSSSGRSSVAERSVSSPSSPPTKSQLLGWPLGQGSWRKSSGKMKKKTPTKIDNFGFKRIGTETSEVELLKERMAKLLLGEDMSGSGEGVCPALAISNAITNLYAAILGQQWRLEPLPSEKKTMWRREIEVLLSVSDHIVELVPSFQNIPDGSKIEVMNCRPRSDLFACLPALRKLDNMLTEILDSFGETEFWYVDQGIVAAESSRSNSFREDGDKWWLPLPRVPSDGLSEQSRKKLDHTRDFTNQILKACMSINSIALAEMEVPQSYLDALPKNGRSCLGDFLYRNITSDSFSADYLLETIDLSSEHAVVEMANRVEASMYVWRRRAHSRHLVSLYRSTGARPSWGMIVKEMMMNQNDGDKREVFAGRAESLLIRLKQRFPGLRQTALDTSKIQFNKDVGKSILESYSRVLESLAYSIGVRIEEVLYMDDISKDDHDDTCSDKLRLLSKEGSSSGSGSLRKRLSASAPSLFSVSFSGTSTPYRTPSFSASTPSYSPMPLVSPISGGGERAPFLSGRSIRERCGFGPKKALANYLRG</sequence>
<dbReference type="InterPro" id="IPR005512">
    <property type="entry name" value="PRONE_dom"/>
</dbReference>
<dbReference type="Pfam" id="PF03759">
    <property type="entry name" value="PRONE"/>
    <property type="match status" value="1"/>
</dbReference>
<dbReference type="Proteomes" id="UP000836841">
    <property type="component" value="Chromosome 5"/>
</dbReference>
<feature type="compositionally biased region" description="Low complexity" evidence="3">
    <location>
        <begin position="29"/>
        <end position="67"/>
    </location>
</feature>
<dbReference type="InterPro" id="IPR038937">
    <property type="entry name" value="RopGEF"/>
</dbReference>
<organism evidence="5 6">
    <name type="scientific">Thlaspi arvense</name>
    <name type="common">Field penny-cress</name>
    <dbReference type="NCBI Taxonomy" id="13288"/>
    <lineage>
        <taxon>Eukaryota</taxon>
        <taxon>Viridiplantae</taxon>
        <taxon>Streptophyta</taxon>
        <taxon>Embryophyta</taxon>
        <taxon>Tracheophyta</taxon>
        <taxon>Spermatophyta</taxon>
        <taxon>Magnoliopsida</taxon>
        <taxon>eudicotyledons</taxon>
        <taxon>Gunneridae</taxon>
        <taxon>Pentapetalae</taxon>
        <taxon>rosids</taxon>
        <taxon>malvids</taxon>
        <taxon>Brassicales</taxon>
        <taxon>Brassicaceae</taxon>
        <taxon>Thlaspideae</taxon>
        <taxon>Thlaspi</taxon>
    </lineage>
</organism>
<protein>
    <recommendedName>
        <fullName evidence="4">PRONE domain-containing protein</fullName>
    </recommendedName>
</protein>
<evidence type="ECO:0000313" key="6">
    <source>
        <dbReference type="Proteomes" id="UP000836841"/>
    </source>
</evidence>
<feature type="compositionally biased region" description="Basic residues" evidence="3">
    <location>
        <begin position="82"/>
        <end position="91"/>
    </location>
</feature>
<keyword evidence="6" id="KW-1185">Reference proteome</keyword>
<feature type="domain" description="PRONE" evidence="4">
    <location>
        <begin position="99"/>
        <end position="482"/>
    </location>
</feature>
<dbReference type="AlphaFoldDB" id="A0AAU9SEJ1"/>
<dbReference type="Gene3D" id="1.20.58.2010">
    <property type="entry name" value="PRONE domain, subdomain 1"/>
    <property type="match status" value="2"/>
</dbReference>
<dbReference type="GO" id="GO:0005085">
    <property type="term" value="F:guanyl-nucleotide exchange factor activity"/>
    <property type="evidence" value="ECO:0007669"/>
    <property type="project" value="UniProtKB-UniRule"/>
</dbReference>
<dbReference type="PANTHER" id="PTHR33101:SF43">
    <property type="entry name" value="ROP GUANINE NUCLEOTIDE EXCHANGE FACTOR 6"/>
    <property type="match status" value="1"/>
</dbReference>
<evidence type="ECO:0000256" key="3">
    <source>
        <dbReference type="SAM" id="MobiDB-lite"/>
    </source>
</evidence>
<reference evidence="5 6" key="1">
    <citation type="submission" date="2022-03" db="EMBL/GenBank/DDBJ databases">
        <authorList>
            <person name="Nunn A."/>
            <person name="Chopra R."/>
            <person name="Nunn A."/>
            <person name="Contreras Garrido A."/>
        </authorList>
    </citation>
    <scope>NUCLEOTIDE SEQUENCE [LARGE SCALE GENOMIC DNA]</scope>
</reference>
<name>A0AAU9SEJ1_THLAR</name>
<accession>A0AAU9SEJ1</accession>
<evidence type="ECO:0000256" key="1">
    <source>
        <dbReference type="ARBA" id="ARBA00022658"/>
    </source>
</evidence>
<dbReference type="FunFam" id="1.20.58.2010:FF:000001">
    <property type="entry name" value="Rop guanine nucleotide exchange factor 14"/>
    <property type="match status" value="1"/>
</dbReference>
<gene>
    <name evidence="5" type="ORF">TAV2_LOCUS17518</name>
</gene>
<dbReference type="PROSITE" id="PS51334">
    <property type="entry name" value="PRONE"/>
    <property type="match status" value="1"/>
</dbReference>
<evidence type="ECO:0000256" key="2">
    <source>
        <dbReference type="PROSITE-ProRule" id="PRU00663"/>
    </source>
</evidence>
<evidence type="ECO:0000313" key="5">
    <source>
        <dbReference type="EMBL" id="CAH2064034.1"/>
    </source>
</evidence>